<dbReference type="RefSeq" id="WP_266337136.1">
    <property type="nucleotide sequence ID" value="NZ_JAPKNK010000001.1"/>
</dbReference>
<name>A0A9X3DY83_9HYPH</name>
<dbReference type="Proteomes" id="UP001144805">
    <property type="component" value="Unassembled WGS sequence"/>
</dbReference>
<reference evidence="1" key="1">
    <citation type="submission" date="2022-11" db="EMBL/GenBank/DDBJ databases">
        <title>Biodiversity and phylogenetic relationships of bacteria.</title>
        <authorList>
            <person name="Machado R.A.R."/>
            <person name="Bhat A."/>
            <person name="Loulou A."/>
            <person name="Kallel S."/>
        </authorList>
    </citation>
    <scope>NUCLEOTIDE SEQUENCE</scope>
    <source>
        <strain evidence="1">K-TC2</strain>
    </source>
</reference>
<proteinExistence type="predicted"/>
<evidence type="ECO:0000313" key="1">
    <source>
        <dbReference type="EMBL" id="MCX5568181.1"/>
    </source>
</evidence>
<organism evidence="1 2">
    <name type="scientific">Kaistia nematophila</name>
    <dbReference type="NCBI Taxonomy" id="2994654"/>
    <lineage>
        <taxon>Bacteria</taxon>
        <taxon>Pseudomonadati</taxon>
        <taxon>Pseudomonadota</taxon>
        <taxon>Alphaproteobacteria</taxon>
        <taxon>Hyphomicrobiales</taxon>
        <taxon>Kaistiaceae</taxon>
        <taxon>Kaistia</taxon>
    </lineage>
</organism>
<dbReference type="EMBL" id="JAPKNK010000001">
    <property type="protein sequence ID" value="MCX5568181.1"/>
    <property type="molecule type" value="Genomic_DNA"/>
</dbReference>
<keyword evidence="2" id="KW-1185">Reference proteome</keyword>
<evidence type="ECO:0000313" key="2">
    <source>
        <dbReference type="Proteomes" id="UP001144805"/>
    </source>
</evidence>
<accession>A0A9X3DY83</accession>
<protein>
    <recommendedName>
        <fullName evidence="3">DUF4365 domain-containing protein</fullName>
    </recommendedName>
</protein>
<gene>
    <name evidence="1" type="ORF">OSH07_03145</name>
</gene>
<sequence>MTAMAQRDIGAIGENAFLSWCEPEGFRAQKSHVDRLGWDFLLEREPLRSRDRPLDGQNDLPKFLIQVKSTEDERKAPRIKLSALKHLVDADLPAAVVALFFAKGARLPTRGLLVPVDDALITDTLRRVRREEARGNRSIHKTTIPVPLDRAVEIDPTGEGLSRALNAMIGGEVSTYIAEKISHRRTCGFEDKSVVGTFFVPGKEAAKKISHLFLGGPRELHVYDLTIERRRFGIALENDRDHFHRAVLELDAPPLLSSTIELATSEGEWISLEMDVFISPPLQRGVSGPIRFANRFLEFVLDFASKHGGLSFDYSGDRTLPFEEAVNIVEVGSILARPVKTLIIRFMGTKLELPMGPEEGPFAHWQHAAPALRRVVSALGRSHRRFAHQIQLTALYDWIESHTEYLAILSTPGVHMTFPRWSEDVFVEQQEVIFTPFSLVLGEVEYTALIEIPIESLKRTEDEITLVGGQPTVVADVIRAAGADTNDFIESAIEQSKRQRKRFEPALVAGDFENWRTAMLPVCQVA</sequence>
<dbReference type="AlphaFoldDB" id="A0A9X3DY83"/>
<comment type="caution">
    <text evidence="1">The sequence shown here is derived from an EMBL/GenBank/DDBJ whole genome shotgun (WGS) entry which is preliminary data.</text>
</comment>
<evidence type="ECO:0008006" key="3">
    <source>
        <dbReference type="Google" id="ProtNLM"/>
    </source>
</evidence>